<proteinExistence type="predicted"/>
<name>A0AAU7GXL5_9CAUD</name>
<dbReference type="EMBL" id="PP750868">
    <property type="protein sequence ID" value="XBM95175.1"/>
    <property type="molecule type" value="Genomic_DNA"/>
</dbReference>
<organism evidence="1">
    <name type="scientific">Streptomyces phage Scarif</name>
    <dbReference type="NCBI Taxonomy" id="3158858"/>
    <lineage>
        <taxon>Viruses</taxon>
        <taxon>Duplodnaviria</taxon>
        <taxon>Heunggongvirae</taxon>
        <taxon>Uroviricota</taxon>
        <taxon>Caudoviricetes</taxon>
    </lineage>
</organism>
<evidence type="ECO:0000313" key="1">
    <source>
        <dbReference type="EMBL" id="XBM95175.1"/>
    </source>
</evidence>
<reference evidence="1" key="1">
    <citation type="submission" date="2024-05" db="EMBL/GenBank/DDBJ databases">
        <title>Isolation and characterization of the new Streptomyces phages Kamino, Geonosis, Abafar and Scarif infecting a broad range of host species.</title>
        <authorList>
            <person name="Rackow B."/>
            <person name="Rolland C."/>
            <person name="Mohnen I."/>
            <person name="Wittmann J."/>
            <person name="Muesken M."/>
            <person name="Overmann J."/>
            <person name="Frunzke J."/>
        </authorList>
    </citation>
    <scope>NUCLEOTIDE SEQUENCE</scope>
</reference>
<protein>
    <submittedName>
        <fullName evidence="1">Uncharacterized protein</fullName>
    </submittedName>
</protein>
<gene>
    <name evidence="1" type="ORF">Scarif_00066</name>
</gene>
<accession>A0AAU7GXL5</accession>
<sequence length="66" mass="7789">MATKKQKREAALAKREKFLKEERERGLAALQADRERRDKEVLEMKQKARSINDHYRAILAQHGIND</sequence>